<sequence>MCDLIVYDYLITKYGITSKTIAKSTNAKYFCSCLPRKLASVVPLLSRMLNYFSSKLILFLVNCAMSLTSKFDDSLISCLK</sequence>
<dbReference type="EMBL" id="KQ417160">
    <property type="protein sequence ID" value="KOF93454.1"/>
    <property type="molecule type" value="Genomic_DNA"/>
</dbReference>
<accession>A0A0L8HW82</accession>
<proteinExistence type="predicted"/>
<protein>
    <submittedName>
        <fullName evidence="1">Uncharacterized protein</fullName>
    </submittedName>
</protein>
<name>A0A0L8HW82_OCTBM</name>
<dbReference type="AlphaFoldDB" id="A0A0L8HW82"/>
<reference evidence="1" key="1">
    <citation type="submission" date="2015-07" db="EMBL/GenBank/DDBJ databases">
        <title>MeaNS - Measles Nucleotide Surveillance Program.</title>
        <authorList>
            <person name="Tran T."/>
            <person name="Druce J."/>
        </authorList>
    </citation>
    <scope>NUCLEOTIDE SEQUENCE</scope>
    <source>
        <strain evidence="1">UCB-OBI-ISO-001</strain>
        <tissue evidence="1">Gonad</tissue>
    </source>
</reference>
<organism evidence="1">
    <name type="scientific">Octopus bimaculoides</name>
    <name type="common">California two-spotted octopus</name>
    <dbReference type="NCBI Taxonomy" id="37653"/>
    <lineage>
        <taxon>Eukaryota</taxon>
        <taxon>Metazoa</taxon>
        <taxon>Spiralia</taxon>
        <taxon>Lophotrochozoa</taxon>
        <taxon>Mollusca</taxon>
        <taxon>Cephalopoda</taxon>
        <taxon>Coleoidea</taxon>
        <taxon>Octopodiformes</taxon>
        <taxon>Octopoda</taxon>
        <taxon>Incirrata</taxon>
        <taxon>Octopodidae</taxon>
        <taxon>Octopus</taxon>
    </lineage>
</organism>
<evidence type="ECO:0000313" key="1">
    <source>
        <dbReference type="EMBL" id="KOF93454.1"/>
    </source>
</evidence>
<gene>
    <name evidence="1" type="ORF">OCBIM_22004448mg</name>
</gene>